<protein>
    <submittedName>
        <fullName evidence="2">Uncharacterized protein</fullName>
    </submittedName>
</protein>
<dbReference type="Gene3D" id="1.20.5.170">
    <property type="match status" value="1"/>
</dbReference>
<organism evidence="2 3">
    <name type="scientific">Halopseudomonas aestusnigri</name>
    <dbReference type="NCBI Taxonomy" id="857252"/>
    <lineage>
        <taxon>Bacteria</taxon>
        <taxon>Pseudomonadati</taxon>
        <taxon>Pseudomonadota</taxon>
        <taxon>Gammaproteobacteria</taxon>
        <taxon>Pseudomonadales</taxon>
        <taxon>Pseudomonadaceae</taxon>
        <taxon>Halopseudomonas</taxon>
    </lineage>
</organism>
<evidence type="ECO:0000313" key="2">
    <source>
        <dbReference type="EMBL" id="SEG72283.1"/>
    </source>
</evidence>
<dbReference type="AlphaFoldDB" id="A0AAQ1GAT4"/>
<feature type="coiled-coil region" evidence="1">
    <location>
        <begin position="69"/>
        <end position="103"/>
    </location>
</feature>
<comment type="caution">
    <text evidence="2">The sequence shown here is derived from an EMBL/GenBank/DDBJ whole genome shotgun (WGS) entry which is preliminary data.</text>
</comment>
<accession>A0AAQ1GAT4</accession>
<evidence type="ECO:0000313" key="3">
    <source>
        <dbReference type="Proteomes" id="UP000243518"/>
    </source>
</evidence>
<dbReference type="EMBL" id="FNVE01000018">
    <property type="protein sequence ID" value="SEG72283.1"/>
    <property type="molecule type" value="Genomic_DNA"/>
</dbReference>
<dbReference type="Proteomes" id="UP000243518">
    <property type="component" value="Unassembled WGS sequence"/>
</dbReference>
<dbReference type="RefSeq" id="WP_088277804.1">
    <property type="nucleotide sequence ID" value="NZ_FNVE01000018.1"/>
</dbReference>
<sequence>MARLSEKDEQNILALITQWTNPKLGWVELVEACKAELGISVTRQALSTRQDFKMAIKDRKKALKAPSQAPGYVKDLKDANERIAKLEAENQLLRKVNNQLLVRFKRWQANADMHGLTESMLDQPLFKARR</sequence>
<evidence type="ECO:0000256" key="1">
    <source>
        <dbReference type="SAM" id="Coils"/>
    </source>
</evidence>
<name>A0AAQ1GAT4_9GAMM</name>
<keyword evidence="3" id="KW-1185">Reference proteome</keyword>
<keyword evidence="1" id="KW-0175">Coiled coil</keyword>
<proteinExistence type="predicted"/>
<gene>
    <name evidence="2" type="ORF">SAMN05216586_11817</name>
</gene>
<reference evidence="2 3" key="1">
    <citation type="submission" date="2016-10" db="EMBL/GenBank/DDBJ databases">
        <authorList>
            <person name="Varghese N."/>
            <person name="Submissions S."/>
        </authorList>
    </citation>
    <scope>NUCLEOTIDE SEQUENCE [LARGE SCALE GENOMIC DNA]</scope>
    <source>
        <strain evidence="2 3">CECT 8317</strain>
    </source>
</reference>